<dbReference type="Pfam" id="PF12802">
    <property type="entry name" value="MarR_2"/>
    <property type="match status" value="1"/>
</dbReference>
<gene>
    <name evidence="2" type="ORF">SAMN05421643_11517</name>
</gene>
<dbReference type="GO" id="GO:0003700">
    <property type="term" value="F:DNA-binding transcription factor activity"/>
    <property type="evidence" value="ECO:0007669"/>
    <property type="project" value="InterPro"/>
</dbReference>
<dbReference type="PANTHER" id="PTHR33164:SF13">
    <property type="entry name" value="4-HYDROXYPHENYLACETATE CATABOLISM PROTEIN"/>
    <property type="match status" value="1"/>
</dbReference>
<evidence type="ECO:0000313" key="3">
    <source>
        <dbReference type="Proteomes" id="UP000199035"/>
    </source>
</evidence>
<dbReference type="GO" id="GO:0006950">
    <property type="term" value="P:response to stress"/>
    <property type="evidence" value="ECO:0007669"/>
    <property type="project" value="TreeGrafter"/>
</dbReference>
<keyword evidence="3" id="KW-1185">Reference proteome</keyword>
<dbReference type="InterPro" id="IPR036388">
    <property type="entry name" value="WH-like_DNA-bd_sf"/>
</dbReference>
<organism evidence="2 3">
    <name type="scientific">Acinetobacter kyonggiensis</name>
    <dbReference type="NCBI Taxonomy" id="595670"/>
    <lineage>
        <taxon>Bacteria</taxon>
        <taxon>Pseudomonadati</taxon>
        <taxon>Pseudomonadota</taxon>
        <taxon>Gammaproteobacteria</taxon>
        <taxon>Moraxellales</taxon>
        <taxon>Moraxellaceae</taxon>
        <taxon>Acinetobacter</taxon>
    </lineage>
</organism>
<dbReference type="PRINTS" id="PR00598">
    <property type="entry name" value="HTHMARR"/>
</dbReference>
<dbReference type="EMBL" id="FNPK01000015">
    <property type="protein sequence ID" value="SDY57635.1"/>
    <property type="molecule type" value="Genomic_DNA"/>
</dbReference>
<dbReference type="Proteomes" id="UP000199035">
    <property type="component" value="Unassembled WGS sequence"/>
</dbReference>
<evidence type="ECO:0000259" key="1">
    <source>
        <dbReference type="PROSITE" id="PS50995"/>
    </source>
</evidence>
<sequence length="162" mass="18389">MSQVDQNVYQNSVAPIHNRLFFRLFQASNTLDRQCQKELGISSIHWAVLGALSRPSVKTGMSFSDLTNYLGVSRQSLDGVLKRLERDGEVQRVSDTQDRRVKNVALTENGQHAWVQLQLKVADFYQQTFEGFLFDDMVTLAHLMNKLNASIAKVNLTDSELK</sequence>
<dbReference type="InterPro" id="IPR036390">
    <property type="entry name" value="WH_DNA-bd_sf"/>
</dbReference>
<protein>
    <submittedName>
        <fullName evidence="2">DNA-binding transcriptional regulator, MarR family</fullName>
    </submittedName>
</protein>
<dbReference type="Gene3D" id="1.10.10.10">
    <property type="entry name" value="Winged helix-like DNA-binding domain superfamily/Winged helix DNA-binding domain"/>
    <property type="match status" value="1"/>
</dbReference>
<dbReference type="InterPro" id="IPR000835">
    <property type="entry name" value="HTH_MarR-typ"/>
</dbReference>
<dbReference type="PROSITE" id="PS50995">
    <property type="entry name" value="HTH_MARR_2"/>
    <property type="match status" value="1"/>
</dbReference>
<dbReference type="RefSeq" id="WP_086185305.1">
    <property type="nucleotide sequence ID" value="NZ_FNPK01000015.1"/>
</dbReference>
<dbReference type="SMART" id="SM00347">
    <property type="entry name" value="HTH_MARR"/>
    <property type="match status" value="1"/>
</dbReference>
<dbReference type="PANTHER" id="PTHR33164">
    <property type="entry name" value="TRANSCRIPTIONAL REGULATOR, MARR FAMILY"/>
    <property type="match status" value="1"/>
</dbReference>
<keyword evidence="2" id="KW-0238">DNA-binding</keyword>
<dbReference type="STRING" id="595670.SAMN05421643_11517"/>
<accession>A0A1H3L163</accession>
<proteinExistence type="predicted"/>
<evidence type="ECO:0000313" key="2">
    <source>
        <dbReference type="EMBL" id="SDY57635.1"/>
    </source>
</evidence>
<dbReference type="AlphaFoldDB" id="A0A1H3L163"/>
<dbReference type="InterPro" id="IPR039422">
    <property type="entry name" value="MarR/SlyA-like"/>
</dbReference>
<feature type="domain" description="HTH marR-type" evidence="1">
    <location>
        <begin position="17"/>
        <end position="149"/>
    </location>
</feature>
<dbReference type="SUPFAM" id="SSF46785">
    <property type="entry name" value="Winged helix' DNA-binding domain"/>
    <property type="match status" value="1"/>
</dbReference>
<reference evidence="3" key="1">
    <citation type="submission" date="2016-10" db="EMBL/GenBank/DDBJ databases">
        <authorList>
            <person name="Varghese N."/>
            <person name="Submissions S."/>
        </authorList>
    </citation>
    <scope>NUCLEOTIDE SEQUENCE [LARGE SCALE GENOMIC DNA]</scope>
    <source>
        <strain evidence="3">ANC 5109</strain>
    </source>
</reference>
<name>A0A1H3L163_9GAMM</name>
<dbReference type="GO" id="GO:0003677">
    <property type="term" value="F:DNA binding"/>
    <property type="evidence" value="ECO:0007669"/>
    <property type="project" value="UniProtKB-KW"/>
</dbReference>